<organism evidence="1 2">
    <name type="scientific">Actinomycetospora aeridis</name>
    <dbReference type="NCBI Taxonomy" id="3129231"/>
    <lineage>
        <taxon>Bacteria</taxon>
        <taxon>Bacillati</taxon>
        <taxon>Actinomycetota</taxon>
        <taxon>Actinomycetes</taxon>
        <taxon>Pseudonocardiales</taxon>
        <taxon>Pseudonocardiaceae</taxon>
        <taxon>Actinomycetospora</taxon>
    </lineage>
</organism>
<sequence length="138" mass="15232">MFHAAKAGDVPLGRTEGRAHLFPGTLENESLSRLIQVFAWRGKTFDLDGTMLSNRVSALDLPAIRAKVYRGSSWLDREDCIVLDYSRTSFVASAVRDEIREIAPGLHLGLIWLFGRRAGWFTLRALEGTRSDGPGGTA</sequence>
<evidence type="ECO:0000313" key="1">
    <source>
        <dbReference type="EMBL" id="MEJ2889211.1"/>
    </source>
</evidence>
<accession>A0ABU8N9X3</accession>
<protein>
    <submittedName>
        <fullName evidence="1">Uncharacterized protein</fullName>
    </submittedName>
</protein>
<keyword evidence="2" id="KW-1185">Reference proteome</keyword>
<reference evidence="1 2" key="1">
    <citation type="submission" date="2024-03" db="EMBL/GenBank/DDBJ databases">
        <title>Actinomycetospora sp. OC33-EN06, a novel actinomycete isolated from wild orchid (Aerides multiflora).</title>
        <authorList>
            <person name="Suriyachadkun C."/>
        </authorList>
    </citation>
    <scope>NUCLEOTIDE SEQUENCE [LARGE SCALE GENOMIC DNA]</scope>
    <source>
        <strain evidence="1 2">OC33-EN06</strain>
    </source>
</reference>
<name>A0ABU8N9X3_9PSEU</name>
<dbReference type="RefSeq" id="WP_337716547.1">
    <property type="nucleotide sequence ID" value="NZ_JBBEGL010000006.1"/>
</dbReference>
<proteinExistence type="predicted"/>
<evidence type="ECO:0000313" key="2">
    <source>
        <dbReference type="Proteomes" id="UP001370100"/>
    </source>
</evidence>
<gene>
    <name evidence="1" type="ORF">WCD41_22320</name>
</gene>
<dbReference type="EMBL" id="JBBEGL010000006">
    <property type="protein sequence ID" value="MEJ2889211.1"/>
    <property type="molecule type" value="Genomic_DNA"/>
</dbReference>
<comment type="caution">
    <text evidence="1">The sequence shown here is derived from an EMBL/GenBank/DDBJ whole genome shotgun (WGS) entry which is preliminary data.</text>
</comment>
<dbReference type="Proteomes" id="UP001370100">
    <property type="component" value="Unassembled WGS sequence"/>
</dbReference>